<sequence length="78" mass="8879">MRPKRRRSVFAQPVFAQSVFAKGASCGSSFAGLRWGEGQHFASWIVRTVRQLRQRDIFACAVSRVKSVRQMAPIRRAQ</sequence>
<gene>
    <name evidence="1" type="ORF">MESS2_640017</name>
</gene>
<reference evidence="1 2" key="1">
    <citation type="submission" date="2013-02" db="EMBL/GenBank/DDBJ databases">
        <authorList>
            <person name="Genoscope - CEA"/>
        </authorList>
    </citation>
    <scope>NUCLEOTIDE SEQUENCE [LARGE SCALE GENOMIC DNA]</scope>
    <source>
        <strain evidence="1 2">STM 2683</strain>
    </source>
</reference>
<dbReference type="STRING" id="1297569.MESS2_640017"/>
<proteinExistence type="predicted"/>
<evidence type="ECO:0000313" key="2">
    <source>
        <dbReference type="Proteomes" id="UP000012062"/>
    </source>
</evidence>
<keyword evidence="2" id="KW-1185">Reference proteome</keyword>
<dbReference type="Proteomes" id="UP000012062">
    <property type="component" value="Unassembled WGS sequence"/>
</dbReference>
<name>M5F786_9HYPH</name>
<accession>M5F786</accession>
<dbReference type="AlphaFoldDB" id="M5F786"/>
<organism evidence="1 2">
    <name type="scientific">Mesorhizobium metallidurans STM 2683</name>
    <dbReference type="NCBI Taxonomy" id="1297569"/>
    <lineage>
        <taxon>Bacteria</taxon>
        <taxon>Pseudomonadati</taxon>
        <taxon>Pseudomonadota</taxon>
        <taxon>Alphaproteobacteria</taxon>
        <taxon>Hyphomicrobiales</taxon>
        <taxon>Phyllobacteriaceae</taxon>
        <taxon>Mesorhizobium</taxon>
    </lineage>
</organism>
<dbReference type="EMBL" id="CAUM01000133">
    <property type="protein sequence ID" value="CCV07761.1"/>
    <property type="molecule type" value="Genomic_DNA"/>
</dbReference>
<comment type="caution">
    <text evidence="1">The sequence shown here is derived from an EMBL/GenBank/DDBJ whole genome shotgun (WGS) entry which is preliminary data.</text>
</comment>
<protein>
    <submittedName>
        <fullName evidence="1">Uncharacterized protein</fullName>
    </submittedName>
</protein>
<evidence type="ECO:0000313" key="1">
    <source>
        <dbReference type="EMBL" id="CCV07761.1"/>
    </source>
</evidence>